<accession>A0A4P8I9Q7</accession>
<sequence length="417" mass="46640">MKTFQELYKELLRNQMKDEDINDEDYDPHHLDCLLNPDQYAPVIHTDSCQECAYDRACKNSCIFDAIEEKDGKLTIDPDKCAGCGVCIEACSLDKLSESKDIFPVLKEIRNEKKDVYALIAPAFVGQYENASPGQLRSALKAAGFKGMVEVAVFADILTLKEALEFDKHINTEDDFQLTSCCCPVWIAMIRKIYKELMPHVPGAVSPMIAAGRTVKKIHPEAVTVFIGPCMAKKKEAKEPDIKDAVDYVLTFQEVQDIFDAADIHPEELAENDREHSSRAGRIYAHTGGVSEAVKSTVEKLHPGREVPVHPQQADGVPACRKMIEQIQKGETDANFFEGMACNGGCVGGPKIIIDKEKGKSNVEQYGEEAPYRTPLDNPYVMELLHRLGFKTMEEFVEKSDMFTRDFGESHPQSQSH</sequence>
<dbReference type="AlphaFoldDB" id="A0A4P8I9Q7"/>
<evidence type="ECO:0000313" key="2">
    <source>
        <dbReference type="EMBL" id="QCP34126.1"/>
    </source>
</evidence>
<name>A0A4P8I9Q7_9FIRM</name>
<dbReference type="SUPFAM" id="SSF54862">
    <property type="entry name" value="4Fe-4S ferredoxins"/>
    <property type="match status" value="1"/>
</dbReference>
<dbReference type="InterPro" id="IPR009016">
    <property type="entry name" value="Fe_hydrogenase"/>
</dbReference>
<dbReference type="RefSeq" id="WP_137327706.1">
    <property type="nucleotide sequence ID" value="NZ_CP040058.1"/>
</dbReference>
<dbReference type="Gene3D" id="3.40.950.10">
    <property type="entry name" value="Fe-only Hydrogenase (Larger Subunit), Chain L, domain 3"/>
    <property type="match status" value="1"/>
</dbReference>
<evidence type="ECO:0000313" key="3">
    <source>
        <dbReference type="Proteomes" id="UP000298653"/>
    </source>
</evidence>
<dbReference type="Pfam" id="PF00037">
    <property type="entry name" value="Fer4"/>
    <property type="match status" value="1"/>
</dbReference>
<dbReference type="InterPro" id="IPR017896">
    <property type="entry name" value="4Fe4S_Fe-S-bd"/>
</dbReference>
<dbReference type="KEGG" id="arf:AR1Y2_0672"/>
<dbReference type="Proteomes" id="UP000298653">
    <property type="component" value="Chromosome"/>
</dbReference>
<dbReference type="EC" id="1.12.7.2" evidence="2"/>
<protein>
    <submittedName>
        <fullName evidence="2">Periplasmic [Fe] hydrogenase</fullName>
        <ecNumber evidence="2">1.12.7.2</ecNumber>
    </submittedName>
</protein>
<dbReference type="PROSITE" id="PS51379">
    <property type="entry name" value="4FE4S_FER_2"/>
    <property type="match status" value="1"/>
</dbReference>
<keyword evidence="3" id="KW-1185">Reference proteome</keyword>
<gene>
    <name evidence="2" type="ORF">AR1Y2_0672</name>
</gene>
<feature type="domain" description="4Fe-4S ferredoxin-type" evidence="1">
    <location>
        <begin position="72"/>
        <end position="101"/>
    </location>
</feature>
<organism evidence="2 3">
    <name type="scientific">Anaerostipes rhamnosivorans</name>
    <dbReference type="NCBI Taxonomy" id="1229621"/>
    <lineage>
        <taxon>Bacteria</taxon>
        <taxon>Bacillati</taxon>
        <taxon>Bacillota</taxon>
        <taxon>Clostridia</taxon>
        <taxon>Lachnospirales</taxon>
        <taxon>Lachnospiraceae</taxon>
        <taxon>Anaerostipes</taxon>
    </lineage>
</organism>
<dbReference type="GO" id="GO:0008901">
    <property type="term" value="F:ferredoxin hydrogenase activity"/>
    <property type="evidence" value="ECO:0007669"/>
    <property type="project" value="UniProtKB-EC"/>
</dbReference>
<dbReference type="InterPro" id="IPR050340">
    <property type="entry name" value="Cytosolic_Fe-S_CAF"/>
</dbReference>
<dbReference type="Pfam" id="PF02906">
    <property type="entry name" value="Fe_hyd_lg_C"/>
    <property type="match status" value="1"/>
</dbReference>
<dbReference type="EMBL" id="CP040058">
    <property type="protein sequence ID" value="QCP34126.1"/>
    <property type="molecule type" value="Genomic_DNA"/>
</dbReference>
<keyword evidence="2" id="KW-0560">Oxidoreductase</keyword>
<dbReference type="Gene3D" id="3.30.70.20">
    <property type="match status" value="1"/>
</dbReference>
<dbReference type="PANTHER" id="PTHR11615">
    <property type="entry name" value="NITRATE, FORMATE, IRON DEHYDROGENASE"/>
    <property type="match status" value="1"/>
</dbReference>
<evidence type="ECO:0000259" key="1">
    <source>
        <dbReference type="PROSITE" id="PS51379"/>
    </source>
</evidence>
<dbReference type="SUPFAM" id="SSF53920">
    <property type="entry name" value="Fe-only hydrogenase"/>
    <property type="match status" value="1"/>
</dbReference>
<dbReference type="InterPro" id="IPR004108">
    <property type="entry name" value="Fe_hydrogenase_lsu_C"/>
</dbReference>
<proteinExistence type="predicted"/>
<dbReference type="OrthoDB" id="9798098at2"/>
<reference evidence="2 3" key="1">
    <citation type="submission" date="2019-05" db="EMBL/GenBank/DDBJ databases">
        <title>Complete genome sequencing of Anaerostipes rhamnosivorans.</title>
        <authorList>
            <person name="Bui T.P.N."/>
            <person name="de Vos W.M."/>
        </authorList>
    </citation>
    <scope>NUCLEOTIDE SEQUENCE [LARGE SCALE GENOMIC DNA]</scope>
    <source>
        <strain evidence="2 3">1y2</strain>
    </source>
</reference>